<name>A0A8T2V5E5_CERRI</name>
<comment type="caution">
    <text evidence="1">The sequence shown here is derived from an EMBL/GenBank/DDBJ whole genome shotgun (WGS) entry which is preliminary data.</text>
</comment>
<evidence type="ECO:0000313" key="2">
    <source>
        <dbReference type="Proteomes" id="UP000825935"/>
    </source>
</evidence>
<dbReference type="Proteomes" id="UP000825935">
    <property type="component" value="Chromosome 3"/>
</dbReference>
<accession>A0A8T2V5E5</accession>
<evidence type="ECO:0000313" key="1">
    <source>
        <dbReference type="EMBL" id="KAH7440935.1"/>
    </source>
</evidence>
<dbReference type="AlphaFoldDB" id="A0A8T2V5E5"/>
<protein>
    <submittedName>
        <fullName evidence="1">Uncharacterized protein</fullName>
    </submittedName>
</protein>
<organism evidence="1 2">
    <name type="scientific">Ceratopteris richardii</name>
    <name type="common">Triangle waterfern</name>
    <dbReference type="NCBI Taxonomy" id="49495"/>
    <lineage>
        <taxon>Eukaryota</taxon>
        <taxon>Viridiplantae</taxon>
        <taxon>Streptophyta</taxon>
        <taxon>Embryophyta</taxon>
        <taxon>Tracheophyta</taxon>
        <taxon>Polypodiopsida</taxon>
        <taxon>Polypodiidae</taxon>
        <taxon>Polypodiales</taxon>
        <taxon>Pteridineae</taxon>
        <taxon>Pteridaceae</taxon>
        <taxon>Parkerioideae</taxon>
        <taxon>Ceratopteris</taxon>
    </lineage>
</organism>
<dbReference type="EMBL" id="CM035408">
    <property type="protein sequence ID" value="KAH7440935.1"/>
    <property type="molecule type" value="Genomic_DNA"/>
</dbReference>
<gene>
    <name evidence="1" type="ORF">KP509_03G016700</name>
</gene>
<sequence>MCISISLTDQNAMTTTSTALSKVYVCDKGCTLARICSS</sequence>
<proteinExistence type="predicted"/>
<keyword evidence="2" id="KW-1185">Reference proteome</keyword>
<reference evidence="1" key="1">
    <citation type="submission" date="2021-08" db="EMBL/GenBank/DDBJ databases">
        <title>WGS assembly of Ceratopteris richardii.</title>
        <authorList>
            <person name="Marchant D.B."/>
            <person name="Chen G."/>
            <person name="Jenkins J."/>
            <person name="Shu S."/>
            <person name="Leebens-Mack J."/>
            <person name="Grimwood J."/>
            <person name="Schmutz J."/>
            <person name="Soltis P."/>
            <person name="Soltis D."/>
            <person name="Chen Z.-H."/>
        </authorList>
    </citation>
    <scope>NUCLEOTIDE SEQUENCE</scope>
    <source>
        <strain evidence="1">Whitten #5841</strain>
        <tissue evidence="1">Leaf</tissue>
    </source>
</reference>